<evidence type="ECO:0000313" key="3">
    <source>
        <dbReference type="Proteomes" id="UP000823388"/>
    </source>
</evidence>
<evidence type="ECO:0000313" key="2">
    <source>
        <dbReference type="EMBL" id="KAG2561786.1"/>
    </source>
</evidence>
<comment type="caution">
    <text evidence="2">The sequence shown here is derived from an EMBL/GenBank/DDBJ whole genome shotgun (WGS) entry which is preliminary data.</text>
</comment>
<dbReference type="AlphaFoldDB" id="A0A8T0PS50"/>
<dbReference type="Proteomes" id="UP000823388">
    <property type="component" value="Chromosome 8K"/>
</dbReference>
<evidence type="ECO:0000256" key="1">
    <source>
        <dbReference type="SAM" id="MobiDB-lite"/>
    </source>
</evidence>
<organism evidence="2 3">
    <name type="scientific">Panicum virgatum</name>
    <name type="common">Blackwell switchgrass</name>
    <dbReference type="NCBI Taxonomy" id="38727"/>
    <lineage>
        <taxon>Eukaryota</taxon>
        <taxon>Viridiplantae</taxon>
        <taxon>Streptophyta</taxon>
        <taxon>Embryophyta</taxon>
        <taxon>Tracheophyta</taxon>
        <taxon>Spermatophyta</taxon>
        <taxon>Magnoliopsida</taxon>
        <taxon>Liliopsida</taxon>
        <taxon>Poales</taxon>
        <taxon>Poaceae</taxon>
        <taxon>PACMAD clade</taxon>
        <taxon>Panicoideae</taxon>
        <taxon>Panicodae</taxon>
        <taxon>Paniceae</taxon>
        <taxon>Panicinae</taxon>
        <taxon>Panicum</taxon>
        <taxon>Panicum sect. Hiantes</taxon>
    </lineage>
</organism>
<feature type="region of interest" description="Disordered" evidence="1">
    <location>
        <begin position="1"/>
        <end position="24"/>
    </location>
</feature>
<protein>
    <submittedName>
        <fullName evidence="2">Uncharacterized protein</fullName>
    </submittedName>
</protein>
<gene>
    <name evidence="2" type="ORF">PVAP13_8KG097101</name>
</gene>
<sequence>MMQTIPARGENQSDSAQGSPAAVPDIPAQSRALVTFPVPKLLNVRKLPIRKSACKAADLGLGLADSSITSSAPEPISVAVASAATLLQAAISVLPAFTAEEARVSPEKEAAIGADEAGASDQSSMLQLEGAKILPGKPILIFSLCADLFFPVPLCL</sequence>
<reference evidence="2" key="1">
    <citation type="submission" date="2020-05" db="EMBL/GenBank/DDBJ databases">
        <title>WGS assembly of Panicum virgatum.</title>
        <authorList>
            <person name="Lovell J.T."/>
            <person name="Jenkins J."/>
            <person name="Shu S."/>
            <person name="Juenger T.E."/>
            <person name="Schmutz J."/>
        </authorList>
    </citation>
    <scope>NUCLEOTIDE SEQUENCE</scope>
    <source>
        <strain evidence="2">AP13</strain>
    </source>
</reference>
<name>A0A8T0PS50_PANVG</name>
<accession>A0A8T0PS50</accession>
<dbReference type="EMBL" id="CM029051">
    <property type="protein sequence ID" value="KAG2561786.1"/>
    <property type="molecule type" value="Genomic_DNA"/>
</dbReference>
<proteinExistence type="predicted"/>
<keyword evidence="3" id="KW-1185">Reference proteome</keyword>